<dbReference type="InterPro" id="IPR013538">
    <property type="entry name" value="ASHA1/2-like_C"/>
</dbReference>
<sequence length="158" mass="17375">MTTTPEVLRTVTVPLPVEQAFRMFTEQFDRIKPRDHNLMEVPVARTVMEVRPGGRILDEAEDGTQCVWGEVLAVEPPGLLRFAWLIGPDWQIQPRENASEVEVRFTPDGDGTLVSLRHFRLDQHGPGAGSMPAALGGDNGWPVYLGRFAELAGTAAAV</sequence>
<gene>
    <name evidence="3" type="ORF">FHU39_003064</name>
</gene>
<dbReference type="Pfam" id="PF08327">
    <property type="entry name" value="AHSA1"/>
    <property type="match status" value="1"/>
</dbReference>
<organism evidence="3 4">
    <name type="scientific">Flexivirga oryzae</name>
    <dbReference type="NCBI Taxonomy" id="1794944"/>
    <lineage>
        <taxon>Bacteria</taxon>
        <taxon>Bacillati</taxon>
        <taxon>Actinomycetota</taxon>
        <taxon>Actinomycetes</taxon>
        <taxon>Micrococcales</taxon>
        <taxon>Dermacoccaceae</taxon>
        <taxon>Flexivirga</taxon>
    </lineage>
</organism>
<keyword evidence="4" id="KW-1185">Reference proteome</keyword>
<evidence type="ECO:0000313" key="4">
    <source>
        <dbReference type="Proteomes" id="UP000559182"/>
    </source>
</evidence>
<protein>
    <submittedName>
        <fullName evidence="3">Uncharacterized protein YndB with AHSA1/START domain</fullName>
    </submittedName>
</protein>
<dbReference type="SUPFAM" id="SSF55961">
    <property type="entry name" value="Bet v1-like"/>
    <property type="match status" value="1"/>
</dbReference>
<reference evidence="3 4" key="1">
    <citation type="submission" date="2020-08" db="EMBL/GenBank/DDBJ databases">
        <title>Sequencing the genomes of 1000 actinobacteria strains.</title>
        <authorList>
            <person name="Klenk H.-P."/>
        </authorList>
    </citation>
    <scope>NUCLEOTIDE SEQUENCE [LARGE SCALE GENOMIC DNA]</scope>
    <source>
        <strain evidence="3 4">DSM 105369</strain>
    </source>
</reference>
<dbReference type="EMBL" id="JACHVQ010000002">
    <property type="protein sequence ID" value="MBB2893046.1"/>
    <property type="molecule type" value="Genomic_DNA"/>
</dbReference>
<comment type="caution">
    <text evidence="3">The sequence shown here is derived from an EMBL/GenBank/DDBJ whole genome shotgun (WGS) entry which is preliminary data.</text>
</comment>
<dbReference type="Gene3D" id="3.30.530.20">
    <property type="match status" value="1"/>
</dbReference>
<dbReference type="RefSeq" id="WP_183321414.1">
    <property type="nucleotide sequence ID" value="NZ_JACHVQ010000002.1"/>
</dbReference>
<evidence type="ECO:0000256" key="1">
    <source>
        <dbReference type="ARBA" id="ARBA00006817"/>
    </source>
</evidence>
<name>A0A839NBN4_9MICO</name>
<dbReference type="Proteomes" id="UP000559182">
    <property type="component" value="Unassembled WGS sequence"/>
</dbReference>
<dbReference type="InterPro" id="IPR023393">
    <property type="entry name" value="START-like_dom_sf"/>
</dbReference>
<proteinExistence type="inferred from homology"/>
<feature type="domain" description="Activator of Hsp90 ATPase homologue 1/2-like C-terminal" evidence="2">
    <location>
        <begin position="15"/>
        <end position="152"/>
    </location>
</feature>
<evidence type="ECO:0000259" key="2">
    <source>
        <dbReference type="Pfam" id="PF08327"/>
    </source>
</evidence>
<evidence type="ECO:0000313" key="3">
    <source>
        <dbReference type="EMBL" id="MBB2893046.1"/>
    </source>
</evidence>
<dbReference type="CDD" id="cd08891">
    <property type="entry name" value="SRPBCC_CalC"/>
    <property type="match status" value="1"/>
</dbReference>
<dbReference type="AlphaFoldDB" id="A0A839NBN4"/>
<comment type="similarity">
    <text evidence="1">Belongs to the AHA1 family.</text>
</comment>
<accession>A0A839NBN4</accession>